<feature type="compositionally biased region" description="Polar residues" evidence="6">
    <location>
        <begin position="93"/>
        <end position="114"/>
    </location>
</feature>
<evidence type="ECO:0000313" key="9">
    <source>
        <dbReference type="Proteomes" id="UP001146793"/>
    </source>
</evidence>
<dbReference type="Pfam" id="PF00170">
    <property type="entry name" value="bZIP_1"/>
    <property type="match status" value="1"/>
</dbReference>
<evidence type="ECO:0000256" key="4">
    <source>
        <dbReference type="ARBA" id="ARBA00023242"/>
    </source>
</evidence>
<comment type="caution">
    <text evidence="8">The sequence shown here is derived from an EMBL/GenBank/DDBJ whole genome shotgun (WGS) entry which is preliminary data.</text>
</comment>
<name>A0AAV8A843_9EUKA</name>
<dbReference type="GO" id="GO:0005634">
    <property type="term" value="C:nucleus"/>
    <property type="evidence" value="ECO:0007669"/>
    <property type="project" value="UniProtKB-SubCell"/>
</dbReference>
<dbReference type="GO" id="GO:0003700">
    <property type="term" value="F:DNA-binding transcription factor activity"/>
    <property type="evidence" value="ECO:0007669"/>
    <property type="project" value="InterPro"/>
</dbReference>
<dbReference type="AlphaFoldDB" id="A0AAV8A843"/>
<sequence length="564" mass="65170">MTDIFDLNNSLDFNFDLNETDLTMENSLFENDLLSTIDDESLGTELLLSLQEDFNTNDQKSPINTQQPFNELVDENNFSNEIKEEISIETDNLEQSNNKIKNENGFKTNTVEKNLTTHKRNGSSSSQKTQKKIKKLNPKPEPKNKTLQTKTRKIQTKTKKTQKTKNQKKKTTNCSKKVEIKKEIMIKKNPKNKGIIIQIKKCRKRTLSDRKSLNGNGKFSVSTQPIWVVNKIGEKVNLLAVMNKYEFNLLTEEQKKKRKLLKNRISAEESRLRARQRLGGLQTKVETLITKNKKLNNIITKIQDEKEEMRREIELLRIKLLNQPGQKHSHLSYEPITKIKRTNTHPVMRSSTGSTNTHTTTNTNTTTNTKTTTTTSSTSKLFASVRDNAYELFSDLTSINYKSSKPNQKRPFLKEEKGVENFLKVIDDDKPNYNEYQFGGTNSQQTGFSLFIILLVFGLFFQTNLISHSVSNHKAPNQNILNNLSPTISATGSRKVLTISQNPFDSNFESEFENLFFQKDYDHFESNSNYKLSRNNYDFKNHTNYEICVEYNPKYLAKSTIWVK</sequence>
<evidence type="ECO:0000259" key="7">
    <source>
        <dbReference type="PROSITE" id="PS50217"/>
    </source>
</evidence>
<evidence type="ECO:0000313" key="8">
    <source>
        <dbReference type="EMBL" id="KAJ3448180.1"/>
    </source>
</evidence>
<dbReference type="InterPro" id="IPR004827">
    <property type="entry name" value="bZIP"/>
</dbReference>
<evidence type="ECO:0000256" key="5">
    <source>
        <dbReference type="SAM" id="Coils"/>
    </source>
</evidence>
<evidence type="ECO:0000256" key="1">
    <source>
        <dbReference type="ARBA" id="ARBA00004123"/>
    </source>
</evidence>
<keyword evidence="2" id="KW-0805">Transcription regulation</keyword>
<keyword evidence="4" id="KW-0539">Nucleus</keyword>
<gene>
    <name evidence="8" type="ORF">M0812_00656</name>
</gene>
<dbReference type="EMBL" id="JANTQA010000015">
    <property type="protein sequence ID" value="KAJ3448180.1"/>
    <property type="molecule type" value="Genomic_DNA"/>
</dbReference>
<dbReference type="SUPFAM" id="SSF57959">
    <property type="entry name" value="Leucine zipper domain"/>
    <property type="match status" value="1"/>
</dbReference>
<dbReference type="SMART" id="SM00338">
    <property type="entry name" value="BRLZ"/>
    <property type="match status" value="1"/>
</dbReference>
<organism evidence="8 9">
    <name type="scientific">Anaeramoeba flamelloides</name>
    <dbReference type="NCBI Taxonomy" id="1746091"/>
    <lineage>
        <taxon>Eukaryota</taxon>
        <taxon>Metamonada</taxon>
        <taxon>Anaeramoebidae</taxon>
        <taxon>Anaeramoeba</taxon>
    </lineage>
</organism>
<proteinExistence type="predicted"/>
<comment type="subcellular location">
    <subcellularLocation>
        <location evidence="1">Nucleus</location>
    </subcellularLocation>
</comment>
<dbReference type="Proteomes" id="UP001146793">
    <property type="component" value="Unassembled WGS sequence"/>
</dbReference>
<accession>A0AAV8A843</accession>
<feature type="domain" description="BZIP" evidence="7">
    <location>
        <begin position="253"/>
        <end position="316"/>
    </location>
</feature>
<dbReference type="PROSITE" id="PS00036">
    <property type="entry name" value="BZIP_BASIC"/>
    <property type="match status" value="1"/>
</dbReference>
<feature type="compositionally biased region" description="Basic residues" evidence="6">
    <location>
        <begin position="150"/>
        <end position="171"/>
    </location>
</feature>
<keyword evidence="3" id="KW-0804">Transcription</keyword>
<dbReference type="PANTHER" id="PTHR19304">
    <property type="entry name" value="CYCLIC-AMP RESPONSE ELEMENT BINDING PROTEIN"/>
    <property type="match status" value="1"/>
</dbReference>
<reference evidence="8" key="1">
    <citation type="submission" date="2022-08" db="EMBL/GenBank/DDBJ databases">
        <title>Novel sulphate-reducing endosymbionts in the free-living metamonad Anaeramoeba.</title>
        <authorList>
            <person name="Jerlstrom-Hultqvist J."/>
            <person name="Cepicka I."/>
            <person name="Gallot-Lavallee L."/>
            <person name="Salas-Leiva D."/>
            <person name="Curtis B.A."/>
            <person name="Zahonova K."/>
            <person name="Pipaliya S."/>
            <person name="Dacks J."/>
            <person name="Roger A.J."/>
        </authorList>
    </citation>
    <scope>NUCLEOTIDE SEQUENCE</scope>
    <source>
        <strain evidence="8">Busselton2</strain>
    </source>
</reference>
<feature type="region of interest" description="Disordered" evidence="6">
    <location>
        <begin position="346"/>
        <end position="374"/>
    </location>
</feature>
<dbReference type="Gene3D" id="1.20.5.170">
    <property type="match status" value="1"/>
</dbReference>
<dbReference type="InterPro" id="IPR051027">
    <property type="entry name" value="bZIP_transcription_factors"/>
</dbReference>
<keyword evidence="5" id="KW-0175">Coiled coil</keyword>
<feature type="compositionally biased region" description="Low complexity" evidence="6">
    <location>
        <begin position="350"/>
        <end position="374"/>
    </location>
</feature>
<protein>
    <submittedName>
        <fullName evidence="8">Transcriptional activator hac1</fullName>
    </submittedName>
</protein>
<evidence type="ECO:0000256" key="3">
    <source>
        <dbReference type="ARBA" id="ARBA00023163"/>
    </source>
</evidence>
<dbReference type="PROSITE" id="PS50217">
    <property type="entry name" value="BZIP"/>
    <property type="match status" value="1"/>
</dbReference>
<evidence type="ECO:0000256" key="2">
    <source>
        <dbReference type="ARBA" id="ARBA00023015"/>
    </source>
</evidence>
<feature type="region of interest" description="Disordered" evidence="6">
    <location>
        <begin position="88"/>
        <end position="174"/>
    </location>
</feature>
<dbReference type="InterPro" id="IPR046347">
    <property type="entry name" value="bZIP_sf"/>
</dbReference>
<evidence type="ECO:0000256" key="6">
    <source>
        <dbReference type="SAM" id="MobiDB-lite"/>
    </source>
</evidence>
<feature type="coiled-coil region" evidence="5">
    <location>
        <begin position="250"/>
        <end position="319"/>
    </location>
</feature>